<dbReference type="CDD" id="cd20270">
    <property type="entry name" value="Complex1_LYR_SDHAF3_LYRM10"/>
    <property type="match status" value="1"/>
</dbReference>
<dbReference type="Proteomes" id="UP001372834">
    <property type="component" value="Unassembled WGS sequence"/>
</dbReference>
<evidence type="ECO:0000256" key="6">
    <source>
        <dbReference type="RuleBase" id="RU368039"/>
    </source>
</evidence>
<evidence type="ECO:0000313" key="7">
    <source>
        <dbReference type="EMBL" id="KAK6634511.1"/>
    </source>
</evidence>
<dbReference type="PANTHER" id="PTHR13137:SF6">
    <property type="entry name" value="SUCCINATE DEHYDROGENASE ASSEMBLY FACTOR 3, MITOCHONDRIAL"/>
    <property type="match status" value="1"/>
</dbReference>
<dbReference type="GO" id="GO:0005759">
    <property type="term" value="C:mitochondrial matrix"/>
    <property type="evidence" value="ECO:0007669"/>
    <property type="project" value="UniProtKB-SubCell"/>
</dbReference>
<comment type="subcellular location">
    <subcellularLocation>
        <location evidence="1 6">Mitochondrion matrix</location>
    </subcellularLocation>
</comment>
<gene>
    <name evidence="7" type="ORF">RUM43_011912</name>
</gene>
<accession>A0AAN8P2T8</accession>
<name>A0AAN8P2T8_POLSC</name>
<keyword evidence="5 6" id="KW-0143">Chaperone</keyword>
<evidence type="ECO:0000256" key="3">
    <source>
        <dbReference type="ARBA" id="ARBA00022946"/>
    </source>
</evidence>
<comment type="function">
    <text evidence="6">Plays an essential role in the assembly of succinate dehydrogenase (SDH), an enzyme complex (also referred to as respiratory complex II) that is a component of both the tricarboxylic acid (TCA) cycle and the mitochondrial electron transport chain, and which couples the oxidation of succinate to fumarate with the reduction of ubiquinone (coenzyme Q) to ubiquinol. Promotes maturation of the iron-sulfur protein subunit of the SDH catalytic dimer, protecting it from the deleterious effects of oxidants. May act together with SDHAF1.</text>
</comment>
<comment type="subunit">
    <text evidence="6">Interacts with the iron-sulfur protein subunit within the SDH catalytic dimer.</text>
</comment>
<protein>
    <recommendedName>
        <fullName evidence="6">Succinate dehydrogenase assembly factor 3</fullName>
        <shortName evidence="6">SDH assembly factor 3</shortName>
        <shortName evidence="6">SDHAF3</shortName>
    </recommendedName>
</protein>
<dbReference type="EMBL" id="JAWJWE010000005">
    <property type="protein sequence ID" value="KAK6634511.1"/>
    <property type="molecule type" value="Genomic_DNA"/>
</dbReference>
<dbReference type="PANTHER" id="PTHR13137">
    <property type="entry name" value="DC11 ACN9 HOMOLOG"/>
    <property type="match status" value="1"/>
</dbReference>
<evidence type="ECO:0000256" key="1">
    <source>
        <dbReference type="ARBA" id="ARBA00004305"/>
    </source>
</evidence>
<dbReference type="GO" id="GO:0034553">
    <property type="term" value="P:mitochondrial respiratory chain complex II assembly"/>
    <property type="evidence" value="ECO:0007669"/>
    <property type="project" value="UniProtKB-UniRule"/>
</dbReference>
<comment type="caution">
    <text evidence="7">The sequence shown here is derived from an EMBL/GenBank/DDBJ whole genome shotgun (WGS) entry which is preliminary data.</text>
</comment>
<dbReference type="Pfam" id="PF13233">
    <property type="entry name" value="Complex1_LYR_2"/>
    <property type="match status" value="1"/>
</dbReference>
<organism evidence="7 8">
    <name type="scientific">Polyplax serrata</name>
    <name type="common">Common mouse louse</name>
    <dbReference type="NCBI Taxonomy" id="468196"/>
    <lineage>
        <taxon>Eukaryota</taxon>
        <taxon>Metazoa</taxon>
        <taxon>Ecdysozoa</taxon>
        <taxon>Arthropoda</taxon>
        <taxon>Hexapoda</taxon>
        <taxon>Insecta</taxon>
        <taxon>Pterygota</taxon>
        <taxon>Neoptera</taxon>
        <taxon>Paraneoptera</taxon>
        <taxon>Psocodea</taxon>
        <taxon>Troctomorpha</taxon>
        <taxon>Phthiraptera</taxon>
        <taxon>Anoplura</taxon>
        <taxon>Polyplacidae</taxon>
        <taxon>Polyplax</taxon>
    </lineage>
</organism>
<evidence type="ECO:0000256" key="5">
    <source>
        <dbReference type="ARBA" id="ARBA00023186"/>
    </source>
</evidence>
<sequence>MNLSHFRKVRQLYKSILKMHNGLPEHIKAIGNGYVREEFRRHKTCTEKEGAIFLEEWTKYAVVLAQQIGLKGPISAQKLGRQLTLDELDNMSEDQIYQLYKLMLAAQGKNENEEEMNSVQ</sequence>
<comment type="similarity">
    <text evidence="2 6">Belongs to the complex I LYR family. SDHAF3 subfamily.</text>
</comment>
<proteinExistence type="inferred from homology"/>
<dbReference type="InterPro" id="IPR008381">
    <property type="entry name" value="SDHAF3/Sdh7"/>
</dbReference>
<evidence type="ECO:0000313" key="8">
    <source>
        <dbReference type="Proteomes" id="UP001372834"/>
    </source>
</evidence>
<evidence type="ECO:0000256" key="2">
    <source>
        <dbReference type="ARBA" id="ARBA00006020"/>
    </source>
</evidence>
<dbReference type="GO" id="GO:0006105">
    <property type="term" value="P:succinate metabolic process"/>
    <property type="evidence" value="ECO:0007669"/>
    <property type="project" value="TreeGrafter"/>
</dbReference>
<dbReference type="GO" id="GO:0005758">
    <property type="term" value="C:mitochondrial intermembrane space"/>
    <property type="evidence" value="ECO:0007669"/>
    <property type="project" value="TreeGrafter"/>
</dbReference>
<dbReference type="AlphaFoldDB" id="A0AAN8P2T8"/>
<keyword evidence="4 6" id="KW-0496">Mitochondrion</keyword>
<keyword evidence="3" id="KW-0809">Transit peptide</keyword>
<evidence type="ECO:0000256" key="4">
    <source>
        <dbReference type="ARBA" id="ARBA00023128"/>
    </source>
</evidence>
<reference evidence="7 8" key="1">
    <citation type="submission" date="2023-10" db="EMBL/GenBank/DDBJ databases">
        <title>Genomes of two closely related lineages of the louse Polyplax serrata with different host specificities.</title>
        <authorList>
            <person name="Martinu J."/>
            <person name="Tarabai H."/>
            <person name="Stefka J."/>
            <person name="Hypsa V."/>
        </authorList>
    </citation>
    <scope>NUCLEOTIDE SEQUENCE [LARGE SCALE GENOMIC DNA]</scope>
    <source>
        <strain evidence="7">HR10_N</strain>
    </source>
</reference>